<comment type="caution">
    <text evidence="2">The sequence shown here is derived from an EMBL/GenBank/DDBJ whole genome shotgun (WGS) entry which is preliminary data.</text>
</comment>
<reference evidence="3" key="1">
    <citation type="submission" date="2024-04" db="EMBL/GenBank/DDBJ databases">
        <title>Salinicola lusitanus LLJ914,a marine bacterium isolated from the Okinawa Trough.</title>
        <authorList>
            <person name="Li J."/>
        </authorList>
    </citation>
    <scope>NUCLEOTIDE SEQUENCE [LARGE SCALE GENOMIC DNA]</scope>
</reference>
<proteinExistence type="predicted"/>
<sequence>MGPERSLLLRRCSRASRCGCAPGAAPLCQPFLVYNGSFSGASRDSNDTAHIRPAPEREQRPTSAPLPRVSLTDTQIHPQTEEEQQQQRRKRRKRPQCCRDTAASSTTSVMKREQRRSSQEEQRKLANSVQAFLFHQIHIKPELTRFHLQLQSLSL</sequence>
<dbReference type="AlphaFoldDB" id="A0AAW0Q9V2"/>
<dbReference type="EMBL" id="JBBPFD010000001">
    <property type="protein sequence ID" value="KAK7944885.1"/>
    <property type="molecule type" value="Genomic_DNA"/>
</dbReference>
<feature type="compositionally biased region" description="Basic and acidic residues" evidence="1">
    <location>
        <begin position="110"/>
        <end position="122"/>
    </location>
</feature>
<dbReference type="Proteomes" id="UP001460270">
    <property type="component" value="Unassembled WGS sequence"/>
</dbReference>
<keyword evidence="3" id="KW-1185">Reference proteome</keyword>
<organism evidence="2 3">
    <name type="scientific">Mugilogobius chulae</name>
    <name type="common">yellowstripe goby</name>
    <dbReference type="NCBI Taxonomy" id="88201"/>
    <lineage>
        <taxon>Eukaryota</taxon>
        <taxon>Metazoa</taxon>
        <taxon>Chordata</taxon>
        <taxon>Craniata</taxon>
        <taxon>Vertebrata</taxon>
        <taxon>Euteleostomi</taxon>
        <taxon>Actinopterygii</taxon>
        <taxon>Neopterygii</taxon>
        <taxon>Teleostei</taxon>
        <taxon>Neoteleostei</taxon>
        <taxon>Acanthomorphata</taxon>
        <taxon>Gobiaria</taxon>
        <taxon>Gobiiformes</taxon>
        <taxon>Gobioidei</taxon>
        <taxon>Gobiidae</taxon>
        <taxon>Gobionellinae</taxon>
        <taxon>Mugilogobius</taxon>
    </lineage>
</organism>
<feature type="region of interest" description="Disordered" evidence="1">
    <location>
        <begin position="42"/>
        <end position="122"/>
    </location>
</feature>
<accession>A0AAW0Q9V2</accession>
<name>A0AAW0Q9V2_9GOBI</name>
<feature type="compositionally biased region" description="Basic residues" evidence="1">
    <location>
        <begin position="87"/>
        <end position="96"/>
    </location>
</feature>
<evidence type="ECO:0000256" key="1">
    <source>
        <dbReference type="SAM" id="MobiDB-lite"/>
    </source>
</evidence>
<feature type="compositionally biased region" description="Basic and acidic residues" evidence="1">
    <location>
        <begin position="44"/>
        <end position="60"/>
    </location>
</feature>
<evidence type="ECO:0000313" key="2">
    <source>
        <dbReference type="EMBL" id="KAK7944885.1"/>
    </source>
</evidence>
<protein>
    <submittedName>
        <fullName evidence="2">Uncharacterized protein</fullName>
    </submittedName>
</protein>
<gene>
    <name evidence="2" type="ORF">WMY93_000613</name>
</gene>
<evidence type="ECO:0000313" key="3">
    <source>
        <dbReference type="Proteomes" id="UP001460270"/>
    </source>
</evidence>